<dbReference type="InterPro" id="IPR023346">
    <property type="entry name" value="Lysozyme-like_dom_sf"/>
</dbReference>
<evidence type="ECO:0000313" key="7">
    <source>
        <dbReference type="EMBL" id="KAH0850847.1"/>
    </source>
</evidence>
<dbReference type="CDD" id="cd00325">
    <property type="entry name" value="chitinase_GH19"/>
    <property type="match status" value="1"/>
</dbReference>
<evidence type="ECO:0000256" key="3">
    <source>
        <dbReference type="ARBA" id="ARBA00023157"/>
    </source>
</evidence>
<comment type="similarity">
    <text evidence="1">Belongs to the glycosyl hydrolase 19 family. Chitinase class I subfamily.</text>
</comment>
<organism evidence="7 8">
    <name type="scientific">Brassica napus</name>
    <name type="common">Rape</name>
    <dbReference type="NCBI Taxonomy" id="3708"/>
    <lineage>
        <taxon>Eukaryota</taxon>
        <taxon>Viridiplantae</taxon>
        <taxon>Streptophyta</taxon>
        <taxon>Embryophyta</taxon>
        <taxon>Tracheophyta</taxon>
        <taxon>Spermatophyta</taxon>
        <taxon>Magnoliopsida</taxon>
        <taxon>eudicotyledons</taxon>
        <taxon>Gunneridae</taxon>
        <taxon>Pentapetalae</taxon>
        <taxon>rosids</taxon>
        <taxon>malvids</taxon>
        <taxon>Brassicales</taxon>
        <taxon>Brassicaceae</taxon>
        <taxon>Brassiceae</taxon>
        <taxon>Brassica</taxon>
    </lineage>
</organism>
<evidence type="ECO:0000256" key="4">
    <source>
        <dbReference type="PROSITE-ProRule" id="PRU00261"/>
    </source>
</evidence>
<accession>A0ABQ7X4P1</accession>
<name>A0ABQ7X4P1_BRANA</name>
<dbReference type="Pfam" id="PF00187">
    <property type="entry name" value="Chitin_bind_1"/>
    <property type="match status" value="1"/>
</dbReference>
<dbReference type="SMART" id="SM00270">
    <property type="entry name" value="ChtBD1"/>
    <property type="match status" value="1"/>
</dbReference>
<evidence type="ECO:0000256" key="1">
    <source>
        <dbReference type="ARBA" id="ARBA00009373"/>
    </source>
</evidence>
<dbReference type="PROSITE" id="PS50941">
    <property type="entry name" value="CHIT_BIND_I_2"/>
    <property type="match status" value="1"/>
</dbReference>
<sequence length="708" mass="77722">MAHEQKPKSDEAKSLCDDSIRETEMQKSVCRFHWLGFDQSFRLLSIHRNEIASGSIAVNKIVDVHTSKVSRLDMWFRVELWLVSTRTLSSGMGDQTTLGSVSLKIQDQTQQTDIDNFVVSGVMEPKTIRLVANCILAVCKAGVIDSLFMAFSLQSEGRRAKGMCLRLFRPREKLSQTRIPRRLRWISPASATLLLPPPSEAAMFLSMAMMVTTPPSCIRPPPDPQPSSCLNVPLEGLSPVIPPEPPDPPDVTLLPMLLLTPHRSSAHMFPSGPDFTPRRRRFLYTCSRPFAPLLCNHPQEARPSENPDSSSFIQSLFESDDWQFGVCSAKPSWFLHGNAGTRSSCLDSLLIVALEVLVKPHYIFNVVNIVIYSLLDSHSPSILVNAKSSQLGLCFLYGHGASHQKLLSVIIPTVAYRSEQCGRQAGGALCPNNLCCSEYGWCGSTEAYCALPGCQSQCTPSGPPPPPPPPPGPPPPDPTGGLTDIITTSQFDDMLKHRNDAACPARGFYTYDAFITAAKYFPSFCNNGDTAARKKELSAFFGQTSHEPPTTVHRAERGHAHLANVTTEEGPMQLSWNYNYGQCGAAIGEDLLNNPDLVSNDPVISFKTAIWFWMTPQSPKPSCHAVINCQWQPSPADIAAGRVPGYGVTTDIINGGLECGHGPDPRVIDRIGFYQRYCGIFGVNTGDNLDCFNQRPFASFKSFLDAAM</sequence>
<dbReference type="Pfam" id="PF00182">
    <property type="entry name" value="Glyco_hydro_19"/>
    <property type="match status" value="2"/>
</dbReference>
<evidence type="ECO:0000256" key="2">
    <source>
        <dbReference type="ARBA" id="ARBA00022669"/>
    </source>
</evidence>
<dbReference type="PRINTS" id="PR00451">
    <property type="entry name" value="CHITINBINDNG"/>
</dbReference>
<feature type="disulfide bond" evidence="4">
    <location>
        <begin position="421"/>
        <end position="436"/>
    </location>
</feature>
<dbReference type="InterPro" id="IPR000726">
    <property type="entry name" value="Glyco_hydro_19_cat"/>
</dbReference>
<dbReference type="PROSITE" id="PS00026">
    <property type="entry name" value="CHIT_BIND_I_1"/>
    <property type="match status" value="1"/>
</dbReference>
<dbReference type="InterPro" id="IPR036861">
    <property type="entry name" value="Endochitinase-like_sf"/>
</dbReference>
<dbReference type="Gene3D" id="1.10.530.10">
    <property type="match status" value="1"/>
</dbReference>
<gene>
    <name evidence="7" type="ORF">HID58_095187</name>
</gene>
<protein>
    <recommendedName>
        <fullName evidence="6">Chitin-binding type-1 domain-containing protein</fullName>
    </recommendedName>
</protein>
<dbReference type="SUPFAM" id="SSF57016">
    <property type="entry name" value="Plant lectins/antimicrobial peptides"/>
    <property type="match status" value="1"/>
</dbReference>
<keyword evidence="8" id="KW-1185">Reference proteome</keyword>
<feature type="disulfide bond" evidence="4">
    <location>
        <begin position="435"/>
        <end position="449"/>
    </location>
</feature>
<evidence type="ECO:0000256" key="5">
    <source>
        <dbReference type="SAM" id="MobiDB-lite"/>
    </source>
</evidence>
<feature type="compositionally biased region" description="Pro residues" evidence="5">
    <location>
        <begin position="461"/>
        <end position="478"/>
    </location>
</feature>
<dbReference type="PANTHER" id="PTHR22595:SF157">
    <property type="entry name" value="CHITIN-BINDING TYPE-1 DOMAIN-CONTAINING PROTEIN"/>
    <property type="match status" value="1"/>
</dbReference>
<dbReference type="Gene3D" id="3.30.60.10">
    <property type="entry name" value="Endochitinase-like"/>
    <property type="match status" value="1"/>
</dbReference>
<dbReference type="PROSITE" id="PS00774">
    <property type="entry name" value="CHITINASE_19_2"/>
    <property type="match status" value="1"/>
</dbReference>
<dbReference type="Proteomes" id="UP000824890">
    <property type="component" value="Unassembled WGS sequence"/>
</dbReference>
<feature type="disulfide bond" evidence="4">
    <location>
        <begin position="454"/>
        <end position="458"/>
    </location>
</feature>
<dbReference type="EMBL" id="JAGKQM010001910">
    <property type="protein sequence ID" value="KAH0850847.1"/>
    <property type="molecule type" value="Genomic_DNA"/>
</dbReference>
<keyword evidence="3 4" id="KW-1015">Disulfide bond</keyword>
<dbReference type="CDD" id="cd06921">
    <property type="entry name" value="ChtBD1_GH19_hevein"/>
    <property type="match status" value="1"/>
</dbReference>
<feature type="disulfide bond" evidence="4">
    <location>
        <begin position="430"/>
        <end position="442"/>
    </location>
</feature>
<dbReference type="InterPro" id="IPR001002">
    <property type="entry name" value="Chitin-bd_1"/>
</dbReference>
<evidence type="ECO:0000259" key="6">
    <source>
        <dbReference type="PROSITE" id="PS50941"/>
    </source>
</evidence>
<keyword evidence="2 4" id="KW-0147">Chitin-binding</keyword>
<feature type="domain" description="Chitin-binding type-1" evidence="6">
    <location>
        <begin position="418"/>
        <end position="460"/>
    </location>
</feature>
<proteinExistence type="inferred from homology"/>
<dbReference type="SUPFAM" id="SSF53955">
    <property type="entry name" value="Lysozyme-like"/>
    <property type="match status" value="1"/>
</dbReference>
<feature type="region of interest" description="Disordered" evidence="5">
    <location>
        <begin position="459"/>
        <end position="482"/>
    </location>
</feature>
<dbReference type="Gene3D" id="3.30.20.10">
    <property type="entry name" value="Endochitinase, domain 2"/>
    <property type="match status" value="1"/>
</dbReference>
<reference evidence="7 8" key="1">
    <citation type="submission" date="2021-05" db="EMBL/GenBank/DDBJ databases">
        <title>Genome Assembly of Synthetic Allotetraploid Brassica napus Reveals Homoeologous Exchanges between Subgenomes.</title>
        <authorList>
            <person name="Davis J.T."/>
        </authorList>
    </citation>
    <scope>NUCLEOTIDE SEQUENCE [LARGE SCALE GENOMIC DNA]</scope>
    <source>
        <strain evidence="8">cv. Da-Ae</strain>
        <tissue evidence="7">Seedling</tissue>
    </source>
</reference>
<dbReference type="InterPro" id="IPR018371">
    <property type="entry name" value="Chitin-binding_1_CS"/>
</dbReference>
<evidence type="ECO:0000313" key="8">
    <source>
        <dbReference type="Proteomes" id="UP000824890"/>
    </source>
</evidence>
<comment type="caution">
    <text evidence="7">The sequence shown here is derived from an EMBL/GenBank/DDBJ whole genome shotgun (WGS) entry which is preliminary data.</text>
</comment>
<dbReference type="PANTHER" id="PTHR22595">
    <property type="entry name" value="CHITINASE-RELATED"/>
    <property type="match status" value="1"/>
</dbReference>